<evidence type="ECO:0008006" key="3">
    <source>
        <dbReference type="Google" id="ProtNLM"/>
    </source>
</evidence>
<reference evidence="1 2" key="1">
    <citation type="submission" date="2024-01" db="EMBL/GenBank/DDBJ databases">
        <title>Genome assemblies of Stephania.</title>
        <authorList>
            <person name="Yang L."/>
        </authorList>
    </citation>
    <scope>NUCLEOTIDE SEQUENCE [LARGE SCALE GENOMIC DNA]</scope>
    <source>
        <strain evidence="1">JXDWG</strain>
        <tissue evidence="1">Leaf</tissue>
    </source>
</reference>
<evidence type="ECO:0000313" key="2">
    <source>
        <dbReference type="Proteomes" id="UP001419268"/>
    </source>
</evidence>
<organism evidence="1 2">
    <name type="scientific">Stephania cephalantha</name>
    <dbReference type="NCBI Taxonomy" id="152367"/>
    <lineage>
        <taxon>Eukaryota</taxon>
        <taxon>Viridiplantae</taxon>
        <taxon>Streptophyta</taxon>
        <taxon>Embryophyta</taxon>
        <taxon>Tracheophyta</taxon>
        <taxon>Spermatophyta</taxon>
        <taxon>Magnoliopsida</taxon>
        <taxon>Ranunculales</taxon>
        <taxon>Menispermaceae</taxon>
        <taxon>Menispermoideae</taxon>
        <taxon>Cissampelideae</taxon>
        <taxon>Stephania</taxon>
    </lineage>
</organism>
<dbReference type="EMBL" id="JBBNAG010000013">
    <property type="protein sequence ID" value="KAK9083853.1"/>
    <property type="molecule type" value="Genomic_DNA"/>
</dbReference>
<protein>
    <recommendedName>
        <fullName evidence="3">RNase H type-1 domain-containing protein</fullName>
    </recommendedName>
</protein>
<comment type="caution">
    <text evidence="1">The sequence shown here is derived from an EMBL/GenBank/DDBJ whole genome shotgun (WGS) entry which is preliminary data.</text>
</comment>
<keyword evidence="2" id="KW-1185">Reference proteome</keyword>
<dbReference type="AlphaFoldDB" id="A0AAP0E2M8"/>
<dbReference type="Proteomes" id="UP001419268">
    <property type="component" value="Unassembled WGS sequence"/>
</dbReference>
<sequence>MIKASLMRHSSGDLAQLRMDCKWIPPDPQFMKLNCDGAMELESGQAAAAELIRDEKGIFQVGF</sequence>
<name>A0AAP0E2M8_9MAGN</name>
<evidence type="ECO:0000313" key="1">
    <source>
        <dbReference type="EMBL" id="KAK9083853.1"/>
    </source>
</evidence>
<proteinExistence type="predicted"/>
<accession>A0AAP0E2M8</accession>
<gene>
    <name evidence="1" type="ORF">Scep_030324</name>
</gene>